<dbReference type="EMBL" id="QYUL01000002">
    <property type="protein sequence ID" value="RJF81380.1"/>
    <property type="molecule type" value="Genomic_DNA"/>
</dbReference>
<dbReference type="GO" id="GO:0005886">
    <property type="term" value="C:plasma membrane"/>
    <property type="evidence" value="ECO:0007669"/>
    <property type="project" value="UniProtKB-SubCell"/>
</dbReference>
<dbReference type="InterPro" id="IPR003439">
    <property type="entry name" value="ABC_transporter-like_ATP-bd"/>
</dbReference>
<dbReference type="SMART" id="SM00382">
    <property type="entry name" value="AAA"/>
    <property type="match status" value="2"/>
</dbReference>
<dbReference type="GO" id="GO:0016887">
    <property type="term" value="F:ATP hydrolysis activity"/>
    <property type="evidence" value="ECO:0007669"/>
    <property type="project" value="InterPro"/>
</dbReference>
<feature type="domain" description="ABC transporter" evidence="10">
    <location>
        <begin position="249"/>
        <end position="497"/>
    </location>
</feature>
<dbReference type="Gene3D" id="3.40.50.300">
    <property type="entry name" value="P-loop containing nucleotide triphosphate hydrolases"/>
    <property type="match status" value="2"/>
</dbReference>
<dbReference type="AlphaFoldDB" id="A0A418VW50"/>
<keyword evidence="7 11" id="KW-0067">ATP-binding</keyword>
<keyword evidence="8" id="KW-1278">Translocase</keyword>
<evidence type="ECO:0000256" key="7">
    <source>
        <dbReference type="ARBA" id="ARBA00022840"/>
    </source>
</evidence>
<dbReference type="Proteomes" id="UP000283458">
    <property type="component" value="Unassembled WGS sequence"/>
</dbReference>
<dbReference type="RefSeq" id="WP_119831469.1">
    <property type="nucleotide sequence ID" value="NZ_QYUL01000002.1"/>
</dbReference>
<evidence type="ECO:0000313" key="12">
    <source>
        <dbReference type="Proteomes" id="UP000283458"/>
    </source>
</evidence>
<dbReference type="InterPro" id="IPR050388">
    <property type="entry name" value="ABC_Ni/Peptide_Import"/>
</dbReference>
<evidence type="ECO:0000256" key="2">
    <source>
        <dbReference type="ARBA" id="ARBA00005417"/>
    </source>
</evidence>
<reference evidence="11 12" key="1">
    <citation type="submission" date="2018-09" db="EMBL/GenBank/DDBJ databases">
        <authorList>
            <person name="Zhu H."/>
        </authorList>
    </citation>
    <scope>NUCLEOTIDE SEQUENCE [LARGE SCALE GENOMIC DNA]</scope>
    <source>
        <strain evidence="11 12">K2W22B-5</strain>
    </source>
</reference>
<proteinExistence type="inferred from homology"/>
<keyword evidence="9" id="KW-0472">Membrane</keyword>
<dbReference type="InterPro" id="IPR025662">
    <property type="entry name" value="Sigma_54_int_dom_ATP-bd_1"/>
</dbReference>
<organism evidence="11 12">
    <name type="scientific">Azospirillum cavernae</name>
    <dbReference type="NCBI Taxonomy" id="2320860"/>
    <lineage>
        <taxon>Bacteria</taxon>
        <taxon>Pseudomonadati</taxon>
        <taxon>Pseudomonadota</taxon>
        <taxon>Alphaproteobacteria</taxon>
        <taxon>Rhodospirillales</taxon>
        <taxon>Azospirillaceae</taxon>
        <taxon>Azospirillum</taxon>
    </lineage>
</organism>
<evidence type="ECO:0000256" key="9">
    <source>
        <dbReference type="ARBA" id="ARBA00023136"/>
    </source>
</evidence>
<evidence type="ECO:0000256" key="1">
    <source>
        <dbReference type="ARBA" id="ARBA00004417"/>
    </source>
</evidence>
<comment type="caution">
    <text evidence="11">The sequence shown here is derived from an EMBL/GenBank/DDBJ whole genome shotgun (WGS) entry which is preliminary data.</text>
</comment>
<dbReference type="PANTHER" id="PTHR43297">
    <property type="entry name" value="OLIGOPEPTIDE TRANSPORT ATP-BINDING PROTEIN APPD"/>
    <property type="match status" value="1"/>
</dbReference>
<evidence type="ECO:0000256" key="5">
    <source>
        <dbReference type="ARBA" id="ARBA00022519"/>
    </source>
</evidence>
<dbReference type="Pfam" id="PF00005">
    <property type="entry name" value="ABC_tran"/>
    <property type="match status" value="2"/>
</dbReference>
<dbReference type="Pfam" id="PF08352">
    <property type="entry name" value="oligo_HPY"/>
    <property type="match status" value="1"/>
</dbReference>
<dbReference type="NCBIfam" id="TIGR01727">
    <property type="entry name" value="oligo_HPY"/>
    <property type="match status" value="1"/>
</dbReference>
<evidence type="ECO:0000256" key="6">
    <source>
        <dbReference type="ARBA" id="ARBA00022741"/>
    </source>
</evidence>
<dbReference type="GO" id="GO:0005524">
    <property type="term" value="F:ATP binding"/>
    <property type="evidence" value="ECO:0007669"/>
    <property type="project" value="UniProtKB-KW"/>
</dbReference>
<dbReference type="PROSITE" id="PS50893">
    <property type="entry name" value="ABC_TRANSPORTER_2"/>
    <property type="match status" value="2"/>
</dbReference>
<keyword evidence="5" id="KW-0997">Cell inner membrane</keyword>
<name>A0A418VW50_9PROT</name>
<dbReference type="PROSITE" id="PS00675">
    <property type="entry name" value="SIGMA54_INTERACT_1"/>
    <property type="match status" value="1"/>
</dbReference>
<comment type="similarity">
    <text evidence="2">Belongs to the ABC transporter superfamily.</text>
</comment>
<dbReference type="PANTHER" id="PTHR43297:SF14">
    <property type="entry name" value="ATPASE AAA-TYPE CORE DOMAIN-CONTAINING PROTEIN"/>
    <property type="match status" value="1"/>
</dbReference>
<dbReference type="SUPFAM" id="SSF52540">
    <property type="entry name" value="P-loop containing nucleoside triphosphate hydrolases"/>
    <property type="match status" value="2"/>
</dbReference>
<dbReference type="InterPro" id="IPR003593">
    <property type="entry name" value="AAA+_ATPase"/>
</dbReference>
<keyword evidence="6" id="KW-0547">Nucleotide-binding</keyword>
<gene>
    <name evidence="11" type="ORF">D3877_14520</name>
</gene>
<sequence length="558" mass="58741">MTTIAPALADPPTTNPPVAADGLTLLAGDRVLIDRADLRLEAGAVLALTGGAGAGKTLLLRALAGLPLPGVAQAGQAHVDGRRLLIAQGGRMAPQRPLALQAADVIGHHLGLDTSAALRRMADALDRMGVPAAARRFDLPPDRLPDSLRWAALFALAIAVGPAVLLTDAPAAGLDPTVRLRLLHRLADWARESAVALIVAGRPEDGLDGPADQRLALHGGRLLPTPADPTPLPAPNPARGRAGTEVMTARSVTVSFPLGVSPTGEERRLTVVHPLDLDLADGETLVLLGETGSGKAMLARALLHLPPPTKGHVAWMGRDLAKADAAGMRRIRRDLQPLFPDPAAALDPAMTVGGQLATVLESLRPEIPADRRAHRVADALRAVGLSADTATRWPATLNPPEAARVGLARALIPEPRALVCDEPLATLSAEERADFWDDLLTARDRRRLPVILTTERVEEGLRHADRALVLLMGRVVESGDADALLHHARHPYTQAMLSAARGEAPALDGDAPSALRPPDGCALRLRCPKARSFCAQAVPALEQVAPGHQVACHYWDTP</sequence>
<evidence type="ECO:0000313" key="11">
    <source>
        <dbReference type="EMBL" id="RJF81380.1"/>
    </source>
</evidence>
<evidence type="ECO:0000256" key="4">
    <source>
        <dbReference type="ARBA" id="ARBA00022475"/>
    </source>
</evidence>
<keyword evidence="3" id="KW-0813">Transport</keyword>
<evidence type="ECO:0000259" key="10">
    <source>
        <dbReference type="PROSITE" id="PS50893"/>
    </source>
</evidence>
<keyword evidence="4" id="KW-1003">Cell membrane</keyword>
<keyword evidence="12" id="KW-1185">Reference proteome</keyword>
<comment type="subcellular location">
    <subcellularLocation>
        <location evidence="1">Cell inner membrane</location>
        <topology evidence="1">Peripheral membrane protein</topology>
    </subcellularLocation>
</comment>
<dbReference type="OrthoDB" id="7297206at2"/>
<dbReference type="InterPro" id="IPR013563">
    <property type="entry name" value="Oligopep_ABC_C"/>
</dbReference>
<protein>
    <submittedName>
        <fullName evidence="11">ATP-binding cassette domain-containing protein</fullName>
    </submittedName>
</protein>
<accession>A0A418VW50</accession>
<evidence type="ECO:0000256" key="3">
    <source>
        <dbReference type="ARBA" id="ARBA00022448"/>
    </source>
</evidence>
<dbReference type="InterPro" id="IPR027417">
    <property type="entry name" value="P-loop_NTPase"/>
</dbReference>
<dbReference type="GO" id="GO:0015833">
    <property type="term" value="P:peptide transport"/>
    <property type="evidence" value="ECO:0007669"/>
    <property type="project" value="InterPro"/>
</dbReference>
<feature type="domain" description="ABC transporter" evidence="10">
    <location>
        <begin position="18"/>
        <end position="244"/>
    </location>
</feature>
<evidence type="ECO:0000256" key="8">
    <source>
        <dbReference type="ARBA" id="ARBA00022967"/>
    </source>
</evidence>